<accession>A0A9W8K716</accession>
<evidence type="ECO:0000259" key="5">
    <source>
        <dbReference type="PROSITE" id="PS51387"/>
    </source>
</evidence>
<dbReference type="InterPro" id="IPR016166">
    <property type="entry name" value="FAD-bd_PCMH"/>
</dbReference>
<evidence type="ECO:0000313" key="6">
    <source>
        <dbReference type="EMBL" id="KAJ3514505.1"/>
    </source>
</evidence>
<evidence type="ECO:0000256" key="1">
    <source>
        <dbReference type="ARBA" id="ARBA00005466"/>
    </source>
</evidence>
<dbReference type="InterPro" id="IPR016169">
    <property type="entry name" value="FAD-bd_PCMH_sub2"/>
</dbReference>
<dbReference type="Proteomes" id="UP001148786">
    <property type="component" value="Unassembled WGS sequence"/>
</dbReference>
<organism evidence="6 7">
    <name type="scientific">Agrocybe chaxingu</name>
    <dbReference type="NCBI Taxonomy" id="84603"/>
    <lineage>
        <taxon>Eukaryota</taxon>
        <taxon>Fungi</taxon>
        <taxon>Dikarya</taxon>
        <taxon>Basidiomycota</taxon>
        <taxon>Agaricomycotina</taxon>
        <taxon>Agaricomycetes</taxon>
        <taxon>Agaricomycetidae</taxon>
        <taxon>Agaricales</taxon>
        <taxon>Agaricineae</taxon>
        <taxon>Strophariaceae</taxon>
        <taxon>Agrocybe</taxon>
    </lineage>
</organism>
<sequence>MRFDAYVLAASIFNATIGRITPRSNDATSRSAFKTCGRIQNALGADVVQLSGEEYSASATGAWNLFNSVSRPTCIVFPNNAKDVQVAMGAIFQDKIHYAVQSGGHSAMNGWNTVQDGILFYFSHMKNVSYDAVKDTITLQPGIHWGEALTQLEPLGIAPMGGRFGDVGTGLLLGGGLNYLSGEHGFSSDAYVELDVVLVTGKLVTATATNEYSDLFWALKGGANRFGIVTRYEVQAIHTGTNAEKNWFGGFIMYPNSSADALLHATEKFVRTVSDPRASLLMVFSYNGTEPTPIHLVSLFYHGSSLPEPIFGDFLSIPAAFTQLSPVSYVEANSLLGPGADRGFGQLFGASAFNNSVGAETYFTSFREFSDYTFKIKDTLSSNVLAFTPILDSQILAGRSRGGNPMDPPRGNYVAIQIHTSFANGLTSLPPSVADARRTLFERMPKSPKRPFYINECDASQNVFATYGRYKDLKRTYAKYDPTRFNIRFTDGPIGL</sequence>
<dbReference type="GO" id="GO:0071949">
    <property type="term" value="F:FAD binding"/>
    <property type="evidence" value="ECO:0007669"/>
    <property type="project" value="InterPro"/>
</dbReference>
<name>A0A9W8K716_9AGAR</name>
<keyword evidence="7" id="KW-1185">Reference proteome</keyword>
<keyword evidence="4" id="KW-0560">Oxidoreductase</keyword>
<proteinExistence type="inferred from homology"/>
<dbReference type="InterPro" id="IPR050416">
    <property type="entry name" value="FAD-linked_Oxidoreductase"/>
</dbReference>
<dbReference type="OrthoDB" id="2151789at2759"/>
<dbReference type="AlphaFoldDB" id="A0A9W8K716"/>
<evidence type="ECO:0000256" key="4">
    <source>
        <dbReference type="ARBA" id="ARBA00023002"/>
    </source>
</evidence>
<evidence type="ECO:0000256" key="2">
    <source>
        <dbReference type="ARBA" id="ARBA00022630"/>
    </source>
</evidence>
<dbReference type="SUPFAM" id="SSF56176">
    <property type="entry name" value="FAD-binding/transporter-associated domain-like"/>
    <property type="match status" value="1"/>
</dbReference>
<gene>
    <name evidence="6" type="ORF">NLJ89_g2339</name>
</gene>
<keyword evidence="2" id="KW-0285">Flavoprotein</keyword>
<dbReference type="Pfam" id="PF01565">
    <property type="entry name" value="FAD_binding_4"/>
    <property type="match status" value="1"/>
</dbReference>
<dbReference type="PANTHER" id="PTHR42973:SF13">
    <property type="entry name" value="FAD-BINDING PCMH-TYPE DOMAIN-CONTAINING PROTEIN"/>
    <property type="match status" value="1"/>
</dbReference>
<keyword evidence="3" id="KW-0274">FAD</keyword>
<reference evidence="6" key="1">
    <citation type="submission" date="2022-07" db="EMBL/GenBank/DDBJ databases">
        <title>Genome Sequence of Agrocybe chaxingu.</title>
        <authorList>
            <person name="Buettner E."/>
        </authorList>
    </citation>
    <scope>NUCLEOTIDE SEQUENCE</scope>
    <source>
        <strain evidence="6">MP-N11</strain>
    </source>
</reference>
<comment type="similarity">
    <text evidence="1">Belongs to the oxygen-dependent FAD-linked oxidoreductase family.</text>
</comment>
<dbReference type="PROSITE" id="PS51387">
    <property type="entry name" value="FAD_PCMH"/>
    <property type="match status" value="1"/>
</dbReference>
<protein>
    <recommendedName>
        <fullName evidence="5">FAD-binding PCMH-type domain-containing protein</fullName>
    </recommendedName>
</protein>
<dbReference type="GO" id="GO:0016491">
    <property type="term" value="F:oxidoreductase activity"/>
    <property type="evidence" value="ECO:0007669"/>
    <property type="project" value="UniProtKB-KW"/>
</dbReference>
<dbReference type="PANTHER" id="PTHR42973">
    <property type="entry name" value="BINDING OXIDOREDUCTASE, PUTATIVE (AFU_ORTHOLOGUE AFUA_1G17690)-RELATED"/>
    <property type="match status" value="1"/>
</dbReference>
<dbReference type="Gene3D" id="3.30.465.10">
    <property type="match status" value="1"/>
</dbReference>
<evidence type="ECO:0000256" key="3">
    <source>
        <dbReference type="ARBA" id="ARBA00022827"/>
    </source>
</evidence>
<dbReference type="EMBL" id="JANKHO010000141">
    <property type="protein sequence ID" value="KAJ3514505.1"/>
    <property type="molecule type" value="Genomic_DNA"/>
</dbReference>
<feature type="domain" description="FAD-binding PCMH-type" evidence="5">
    <location>
        <begin position="68"/>
        <end position="239"/>
    </location>
</feature>
<comment type="caution">
    <text evidence="6">The sequence shown here is derived from an EMBL/GenBank/DDBJ whole genome shotgun (WGS) entry which is preliminary data.</text>
</comment>
<dbReference type="InterPro" id="IPR006094">
    <property type="entry name" value="Oxid_FAD_bind_N"/>
</dbReference>
<dbReference type="InterPro" id="IPR036318">
    <property type="entry name" value="FAD-bd_PCMH-like_sf"/>
</dbReference>
<evidence type="ECO:0000313" key="7">
    <source>
        <dbReference type="Proteomes" id="UP001148786"/>
    </source>
</evidence>